<name>A0A2P2IPD5_RHIMU</name>
<dbReference type="AlphaFoldDB" id="A0A2P2IPD5"/>
<reference evidence="1" key="1">
    <citation type="submission" date="2018-02" db="EMBL/GenBank/DDBJ databases">
        <title>Rhizophora mucronata_Transcriptome.</title>
        <authorList>
            <person name="Meera S.P."/>
            <person name="Sreeshan A."/>
            <person name="Augustine A."/>
        </authorList>
    </citation>
    <scope>NUCLEOTIDE SEQUENCE</scope>
    <source>
        <tissue evidence="1">Leaf</tissue>
    </source>
</reference>
<organism evidence="1">
    <name type="scientific">Rhizophora mucronata</name>
    <name type="common">Asiatic mangrove</name>
    <dbReference type="NCBI Taxonomy" id="61149"/>
    <lineage>
        <taxon>Eukaryota</taxon>
        <taxon>Viridiplantae</taxon>
        <taxon>Streptophyta</taxon>
        <taxon>Embryophyta</taxon>
        <taxon>Tracheophyta</taxon>
        <taxon>Spermatophyta</taxon>
        <taxon>Magnoliopsida</taxon>
        <taxon>eudicotyledons</taxon>
        <taxon>Gunneridae</taxon>
        <taxon>Pentapetalae</taxon>
        <taxon>rosids</taxon>
        <taxon>fabids</taxon>
        <taxon>Malpighiales</taxon>
        <taxon>Rhizophoraceae</taxon>
        <taxon>Rhizophora</taxon>
    </lineage>
</organism>
<evidence type="ECO:0000313" key="1">
    <source>
        <dbReference type="EMBL" id="MBW83067.1"/>
    </source>
</evidence>
<protein>
    <submittedName>
        <fullName evidence="1">Uncharacterized protein</fullName>
    </submittedName>
</protein>
<accession>A0A2P2IPD5</accession>
<dbReference type="EMBL" id="GGEC01002584">
    <property type="protein sequence ID" value="MBW83067.1"/>
    <property type="molecule type" value="Transcribed_RNA"/>
</dbReference>
<sequence length="59" mass="6878">MFRDRSSYIKIQLLIDFITIHSAMDEQNSLPIHTSHYGAHYTIMEEKCKEGNTAPSIFF</sequence>
<proteinExistence type="predicted"/>